<proteinExistence type="predicted"/>
<name>A0ACC2UZ37_9TREE</name>
<evidence type="ECO:0000313" key="2">
    <source>
        <dbReference type="Proteomes" id="UP001227268"/>
    </source>
</evidence>
<reference evidence="1" key="1">
    <citation type="submission" date="2023-04" db="EMBL/GenBank/DDBJ databases">
        <title>Draft Genome sequencing of Naganishia species isolated from polar environments using Oxford Nanopore Technology.</title>
        <authorList>
            <person name="Leo P."/>
            <person name="Venkateswaran K."/>
        </authorList>
    </citation>
    <scope>NUCLEOTIDE SEQUENCE</scope>
    <source>
        <strain evidence="1">MNA-CCFEE 5423</strain>
    </source>
</reference>
<evidence type="ECO:0000313" key="1">
    <source>
        <dbReference type="EMBL" id="KAJ9092103.1"/>
    </source>
</evidence>
<sequence length="1048" mass="114700">MSRPPRLPKIDTQNVPNHPHSSLTIRPRNARLVVPSSELKQPLSAVERGKDMQVPDTPVVVPPTPTSSDINGSHLEDYSRDGWHENDERAFGSERNGKAAVNNRRSDDVKENNNDDDDDPDAEITIFESPSDEADAPSFPLPQDNDTPAANDDVVIFADSPAGQGSEGSDEELPVWLRKRMENLETSPKANDTTKKSVDAKGQGNKGIVHGRDFGIERQDTVLPPVGSSKGHGNPSRGVKSTRARSRSTSPEHHPLGLAPRPRRVASSSPPASETNPIHAETGEQAEITASPIDQDCPSPTGEAVPRASSPAQGGGSKTPPTASPFPSPSSATKSDSEVRLSPPAVEPFFGAISASPTASACETPCVNGEAHHALHLRNSYFEPLPEEVEQMDFSDQGGKEARETSGSNNDAERRNGDDESMPSGTKRDYQAEQKRVDSMAIAAKEPMSHSTQEMHDSRKKSESFGYDPPSAEQVSQARKTHHDDEKAKEEGNGTAAAGVDTANGKRGKERMLSAEDAARETSARARCLTPQGPHRRTSSTHRVRETLDAKHYSSEMGERLVNQFKIQELLGKGAYGNVYKAIDVGTGAAYALKEFSKDRLGRQHHLDVRHRRGPAARRNERKETGSEEAEGEHDQASGLNGQRDGDRADGAEAAEKEESRLSSRRRDPLQLIRREIAIMKKLDHPNLVLLYEAIDVPTSDSLYLVLEFMSGGTVMDIKLGDTTTPLQTEVAREYFRQLVLGLEYLHENDVAHRDIKTDNILLSEDRKIVKFCDFGVSEMFRAGDDRMKKSVGSPAFMSPEAAISSERDIHAKAVDIWSLGVTLYCMLRGRLPFEAANPLELFEAIRDLPVPVPVEWDDRVSDLIRRMLEKDATRRIVMADLREHAWVTFNGSEPLPSTEENLYTIGKHVAEPTQEELGAAITSFRQLLEVKLISHVPGVNSTVLKAIQKLMRNVKRRRRTLSTSSLASASTRTNDSPAPSVPGTPAAAIAERHKQWLLDVATSGEQDERGMTASPMMLPIAEGSGEGEGVERFTLGATATEKKEDDL</sequence>
<keyword evidence="2" id="KW-1185">Reference proteome</keyword>
<accession>A0ACC2UZ37</accession>
<dbReference type="EMBL" id="JASBWT010000042">
    <property type="protein sequence ID" value="KAJ9092103.1"/>
    <property type="molecule type" value="Genomic_DNA"/>
</dbReference>
<protein>
    <submittedName>
        <fullName evidence="1">Uncharacterized protein</fullName>
    </submittedName>
</protein>
<comment type="caution">
    <text evidence="1">The sequence shown here is derived from an EMBL/GenBank/DDBJ whole genome shotgun (WGS) entry which is preliminary data.</text>
</comment>
<gene>
    <name evidence="1" type="ORF">QFC21_006969</name>
</gene>
<organism evidence="1 2">
    <name type="scientific">Naganishia friedmannii</name>
    <dbReference type="NCBI Taxonomy" id="89922"/>
    <lineage>
        <taxon>Eukaryota</taxon>
        <taxon>Fungi</taxon>
        <taxon>Dikarya</taxon>
        <taxon>Basidiomycota</taxon>
        <taxon>Agaricomycotina</taxon>
        <taxon>Tremellomycetes</taxon>
        <taxon>Filobasidiales</taxon>
        <taxon>Filobasidiaceae</taxon>
        <taxon>Naganishia</taxon>
    </lineage>
</organism>
<dbReference type="Proteomes" id="UP001227268">
    <property type="component" value="Unassembled WGS sequence"/>
</dbReference>